<dbReference type="OrthoDB" id="205255at2759"/>
<dbReference type="PANTHER" id="PTHR10219">
    <property type="entry name" value="GLYCOLIPID TRANSFER PROTEIN-RELATED"/>
    <property type="match status" value="1"/>
</dbReference>
<evidence type="ECO:0000313" key="3">
    <source>
        <dbReference type="Proteomes" id="UP000087171"/>
    </source>
</evidence>
<dbReference type="PaxDb" id="3827-XP_004493797.1"/>
<dbReference type="RefSeq" id="XP_004493797.1">
    <property type="nucleotide sequence ID" value="XM_004493740.2"/>
</dbReference>
<dbReference type="GO" id="GO:1902387">
    <property type="term" value="F:ceramide 1-phosphate binding"/>
    <property type="evidence" value="ECO:0007669"/>
    <property type="project" value="TreeGrafter"/>
</dbReference>
<reference evidence="3" key="1">
    <citation type="journal article" date="2013" name="Nat. Biotechnol.">
        <title>Draft genome sequence of chickpea (Cicer arietinum) provides a resource for trait improvement.</title>
        <authorList>
            <person name="Varshney R.K."/>
            <person name="Song C."/>
            <person name="Saxena R.K."/>
            <person name="Azam S."/>
            <person name="Yu S."/>
            <person name="Sharpe A.G."/>
            <person name="Cannon S."/>
            <person name="Baek J."/>
            <person name="Rosen B.D."/>
            <person name="Tar'an B."/>
            <person name="Millan T."/>
            <person name="Zhang X."/>
            <person name="Ramsay L.D."/>
            <person name="Iwata A."/>
            <person name="Wang Y."/>
            <person name="Nelson W."/>
            <person name="Farmer A.D."/>
            <person name="Gaur P.M."/>
            <person name="Soderlund C."/>
            <person name="Penmetsa R.V."/>
            <person name="Xu C."/>
            <person name="Bharti A.K."/>
            <person name="He W."/>
            <person name="Winter P."/>
            <person name="Zhao S."/>
            <person name="Hane J.K."/>
            <person name="Carrasquilla-Garcia N."/>
            <person name="Condie J.A."/>
            <person name="Upadhyaya H.D."/>
            <person name="Luo M.C."/>
            <person name="Thudi M."/>
            <person name="Gowda C.L."/>
            <person name="Singh N.P."/>
            <person name="Lichtenzveig J."/>
            <person name="Gali K.K."/>
            <person name="Rubio J."/>
            <person name="Nadarajan N."/>
            <person name="Dolezel J."/>
            <person name="Bansal K.C."/>
            <person name="Xu X."/>
            <person name="Edwards D."/>
            <person name="Zhang G."/>
            <person name="Kahl G."/>
            <person name="Gil J."/>
            <person name="Singh K.B."/>
            <person name="Datta S.K."/>
            <person name="Jackson S.A."/>
            <person name="Wang J."/>
            <person name="Cook D.R."/>
        </authorList>
    </citation>
    <scope>NUCLEOTIDE SEQUENCE [LARGE SCALE GENOMIC DNA]</scope>
    <source>
        <strain evidence="3">cv. CDC Frontier</strain>
    </source>
</reference>
<keyword evidence="3" id="KW-1185">Reference proteome</keyword>
<dbReference type="InterPro" id="IPR036497">
    <property type="entry name" value="GLTP_sf"/>
</dbReference>
<sequence length="201" mass="22609">MEGSIFSPALEALEHVRSEDGKILTKPFLDVCKFVLPVLDKFGGAFSFVKTDIGGNITRLEGIYESDPSEYNFLHTIVLKEVEAKTEKSPPSCTNALLWLSRSMDFTVQLFSNLHEHEDWSMKHACSDSYNKTLKKWHSWLASSSFNVALNLVPDRKKFMEAIGTGDQISSDMEKFVTNFSSVLAENHKLLASVGMDSMKF</sequence>
<proteinExistence type="predicted"/>
<name>A0A1S2XUC5_CICAR</name>
<gene>
    <name evidence="4" type="primary">LOC101494257</name>
</gene>
<dbReference type="Proteomes" id="UP000087171">
    <property type="component" value="Chromosome Ca3"/>
</dbReference>
<dbReference type="PANTHER" id="PTHR10219:SF25">
    <property type="entry name" value="PLECKSTRIN HOMOLOGY DOMAIN-CONTAINING FAMILY A MEMBER 8"/>
    <property type="match status" value="1"/>
</dbReference>
<dbReference type="InterPro" id="IPR014830">
    <property type="entry name" value="Glycolipid_transfer_prot_dom"/>
</dbReference>
<dbReference type="SUPFAM" id="SSF110004">
    <property type="entry name" value="Glycolipid transfer protein, GLTP"/>
    <property type="match status" value="1"/>
</dbReference>
<accession>A0A1S2XUC5</accession>
<evidence type="ECO:0000256" key="1">
    <source>
        <dbReference type="ARBA" id="ARBA00022448"/>
    </source>
</evidence>
<dbReference type="GO" id="GO:1902388">
    <property type="term" value="F:ceramide 1-phosphate transfer activity"/>
    <property type="evidence" value="ECO:0007669"/>
    <property type="project" value="TreeGrafter"/>
</dbReference>
<protein>
    <submittedName>
        <fullName evidence="4">Glycolipid transfer protein 1-like</fullName>
    </submittedName>
</protein>
<dbReference type="eggNOG" id="KOG3221">
    <property type="taxonomic scope" value="Eukaryota"/>
</dbReference>
<evidence type="ECO:0000313" key="4">
    <source>
        <dbReference type="RefSeq" id="XP_004493797.1"/>
    </source>
</evidence>
<dbReference type="Gene3D" id="1.10.3520.10">
    <property type="entry name" value="Glycolipid transfer protein"/>
    <property type="match status" value="1"/>
</dbReference>
<dbReference type="AlphaFoldDB" id="A0A1S2XUC5"/>
<keyword evidence="1" id="KW-0813">Transport</keyword>
<evidence type="ECO:0000259" key="2">
    <source>
        <dbReference type="Pfam" id="PF08718"/>
    </source>
</evidence>
<dbReference type="GO" id="GO:0005829">
    <property type="term" value="C:cytosol"/>
    <property type="evidence" value="ECO:0007669"/>
    <property type="project" value="TreeGrafter"/>
</dbReference>
<dbReference type="KEGG" id="cam:101494257"/>
<dbReference type="GeneID" id="101494257"/>
<dbReference type="FunFam" id="1.10.3520.10:FF:000001">
    <property type="entry name" value="Pleckstrin domain-containing family A member 8"/>
    <property type="match status" value="1"/>
</dbReference>
<dbReference type="GO" id="GO:0016020">
    <property type="term" value="C:membrane"/>
    <property type="evidence" value="ECO:0007669"/>
    <property type="project" value="TreeGrafter"/>
</dbReference>
<organism evidence="3 4">
    <name type="scientific">Cicer arietinum</name>
    <name type="common">Chickpea</name>
    <name type="synonym">Garbanzo</name>
    <dbReference type="NCBI Taxonomy" id="3827"/>
    <lineage>
        <taxon>Eukaryota</taxon>
        <taxon>Viridiplantae</taxon>
        <taxon>Streptophyta</taxon>
        <taxon>Embryophyta</taxon>
        <taxon>Tracheophyta</taxon>
        <taxon>Spermatophyta</taxon>
        <taxon>Magnoliopsida</taxon>
        <taxon>eudicotyledons</taxon>
        <taxon>Gunneridae</taxon>
        <taxon>Pentapetalae</taxon>
        <taxon>rosids</taxon>
        <taxon>fabids</taxon>
        <taxon>Fabales</taxon>
        <taxon>Fabaceae</taxon>
        <taxon>Papilionoideae</taxon>
        <taxon>50 kb inversion clade</taxon>
        <taxon>NPAAA clade</taxon>
        <taxon>Hologalegina</taxon>
        <taxon>IRL clade</taxon>
        <taxon>Cicereae</taxon>
        <taxon>Cicer</taxon>
    </lineage>
</organism>
<feature type="domain" description="Glycolipid transfer protein" evidence="2">
    <location>
        <begin position="23"/>
        <end position="164"/>
    </location>
</feature>
<dbReference type="Pfam" id="PF08718">
    <property type="entry name" value="GLTP"/>
    <property type="match status" value="1"/>
</dbReference>
<reference evidence="4" key="2">
    <citation type="submission" date="2025-08" db="UniProtKB">
        <authorList>
            <consortium name="RefSeq"/>
        </authorList>
    </citation>
    <scope>IDENTIFICATION</scope>
    <source>
        <tissue evidence="4">Etiolated seedlings</tissue>
    </source>
</reference>